<gene>
    <name evidence="1" type="ORF">DQG23_32870</name>
</gene>
<reference evidence="1 2" key="1">
    <citation type="journal article" date="2009" name="Int. J. Syst. Evol. Microbiol.">
        <title>Paenibacillus contaminans sp. nov., isolated from a contaminated laboratory plate.</title>
        <authorList>
            <person name="Chou J.H."/>
            <person name="Lee J.H."/>
            <person name="Lin M.C."/>
            <person name="Chang P.S."/>
            <person name="Arun A.B."/>
            <person name="Young C.C."/>
            <person name="Chen W.M."/>
        </authorList>
    </citation>
    <scope>NUCLEOTIDE SEQUENCE [LARGE SCALE GENOMIC DNA]</scope>
    <source>
        <strain evidence="1 2">CKOBP-6</strain>
    </source>
</reference>
<proteinExistence type="predicted"/>
<dbReference type="AlphaFoldDB" id="A0A329M1E8"/>
<dbReference type="Proteomes" id="UP000250369">
    <property type="component" value="Unassembled WGS sequence"/>
</dbReference>
<dbReference type="RefSeq" id="WP_113035264.1">
    <property type="nucleotide sequence ID" value="NZ_QMFB01000029.1"/>
</dbReference>
<protein>
    <submittedName>
        <fullName evidence="1">Putative thiazole-containing bacteriocin maturation protein</fullName>
    </submittedName>
</protein>
<dbReference type="NCBIfam" id="TIGR03693">
    <property type="entry name" value="ocin_ThiF_like"/>
    <property type="match status" value="1"/>
</dbReference>
<organism evidence="1 2">
    <name type="scientific">Paenibacillus contaminans</name>
    <dbReference type="NCBI Taxonomy" id="450362"/>
    <lineage>
        <taxon>Bacteria</taxon>
        <taxon>Bacillati</taxon>
        <taxon>Bacillota</taxon>
        <taxon>Bacilli</taxon>
        <taxon>Bacillales</taxon>
        <taxon>Paenibacillaceae</taxon>
        <taxon>Paenibacillus</taxon>
    </lineage>
</organism>
<name>A0A329M1E8_9BACL</name>
<dbReference type="EMBL" id="QMFB01000029">
    <property type="protein sequence ID" value="RAV13588.1"/>
    <property type="molecule type" value="Genomic_DNA"/>
</dbReference>
<dbReference type="OrthoDB" id="2369163at2"/>
<dbReference type="Gene3D" id="3.40.50.720">
    <property type="entry name" value="NAD(P)-binding Rossmann-like Domain"/>
    <property type="match status" value="1"/>
</dbReference>
<sequence>MVKLTPAARLNVNSDTFYLPVPNDGVYFRNNVGTFRMEGEMIDRWIEKLIPVFNGEFTLADLTNGLSAPYRDRVFEIADVLYQNGYIRDVSQDRPHQLSDDILQKYAAQIAFLDSLGDSGAYRFQCYRQTDVLAIGSGPFFVALVASLITSGMPKLNILITDSGLTNRLRLTELAEQARRTDPDVLLNEIKPGKGGADGWREAVQPFQSILYVSQEGNVEELRLLQSVCKAENKVLLPAMCVHQTGMAGPVVHPDSGGCWESAWRRIHQSAIYKDPSLHDFSSTAGAMLANVLVFELFKSVTGESDLRNSFFLLDLETLEGSWHPFMPHPLVHGHEAAKRIEVSKQWFDGSSDRVESNRLLPYLNRLTSEQTGILHIWEEGNLRQLPLSQCRVQSVDPLSEGPAGLLRGLVCSGLTHEEARREAGLTGIEMYVSRLADVLVKTKEIIGFGVGETAAEAVNRGLHANLSEQLARRHRVGKVPVIRVNSNKMEDEECRFYLQSLTTMNGTPVIGLGEEMFGFPMAWVGTGDRWYGSTGLNMTMAFRKALKAALHSVQNVSERIAAQVVEASSVQLGKEDAVDLVIPSSEGVTQSKVLREAIQTLRKNGKQLYIVDLAVEPFLKEEFEGVFGVLLREEMSR</sequence>
<dbReference type="InterPro" id="IPR022368">
    <property type="entry name" value="Thiazole_bacteriocin_mat_put"/>
</dbReference>
<evidence type="ECO:0000313" key="1">
    <source>
        <dbReference type="EMBL" id="RAV13588.1"/>
    </source>
</evidence>
<keyword evidence="2" id="KW-1185">Reference proteome</keyword>
<evidence type="ECO:0000313" key="2">
    <source>
        <dbReference type="Proteomes" id="UP000250369"/>
    </source>
</evidence>
<accession>A0A329M1E8</accession>
<comment type="caution">
    <text evidence="1">The sequence shown here is derived from an EMBL/GenBank/DDBJ whole genome shotgun (WGS) entry which is preliminary data.</text>
</comment>